<evidence type="ECO:0000256" key="1">
    <source>
        <dbReference type="SAM" id="Phobius"/>
    </source>
</evidence>
<dbReference type="HOGENOM" id="CLU_1661694_0_0_1"/>
<name>A0A060SL61_PYCCI</name>
<keyword evidence="1" id="KW-1133">Transmembrane helix</keyword>
<accession>A0A060SL61</accession>
<keyword evidence="3" id="KW-1185">Reference proteome</keyword>
<dbReference type="AlphaFoldDB" id="A0A060SL61"/>
<proteinExistence type="predicted"/>
<protein>
    <submittedName>
        <fullName evidence="2">Uncharacterized protein</fullName>
    </submittedName>
</protein>
<reference evidence="2" key="1">
    <citation type="submission" date="2014-01" db="EMBL/GenBank/DDBJ databases">
        <title>The genome of the white-rot fungus Pycnoporus cinnabarinus: a basidiomycete model with a versatile arsenal for lignocellulosic biomass breakdown.</title>
        <authorList>
            <person name="Levasseur A."/>
            <person name="Lomascolo A."/>
            <person name="Ruiz-Duenas F.J."/>
            <person name="Uzan E."/>
            <person name="Piumi F."/>
            <person name="Kues U."/>
            <person name="Ram A.F.J."/>
            <person name="Murat C."/>
            <person name="Haon M."/>
            <person name="Benoit I."/>
            <person name="Arfi Y."/>
            <person name="Chevret D."/>
            <person name="Drula E."/>
            <person name="Kwon M.J."/>
            <person name="Gouret P."/>
            <person name="Lesage-Meessen L."/>
            <person name="Lombard V."/>
            <person name="Mariette J."/>
            <person name="Noirot C."/>
            <person name="Park J."/>
            <person name="Patyshakuliyeva A."/>
            <person name="Wieneger R.A.B."/>
            <person name="Wosten H.A.B."/>
            <person name="Martin F."/>
            <person name="Coutinho P.M."/>
            <person name="de Vries R."/>
            <person name="Martinez A.T."/>
            <person name="Klopp C."/>
            <person name="Pontarotti P."/>
            <person name="Henrissat B."/>
            <person name="Record E."/>
        </authorList>
    </citation>
    <scope>NUCLEOTIDE SEQUENCE [LARGE SCALE GENOMIC DNA]</scope>
    <source>
        <strain evidence="2">BRFM137</strain>
    </source>
</reference>
<organism evidence="2 3">
    <name type="scientific">Pycnoporus cinnabarinus</name>
    <name type="common">Cinnabar-red polypore</name>
    <name type="synonym">Trametes cinnabarina</name>
    <dbReference type="NCBI Taxonomy" id="5643"/>
    <lineage>
        <taxon>Eukaryota</taxon>
        <taxon>Fungi</taxon>
        <taxon>Dikarya</taxon>
        <taxon>Basidiomycota</taxon>
        <taxon>Agaricomycotina</taxon>
        <taxon>Agaricomycetes</taxon>
        <taxon>Polyporales</taxon>
        <taxon>Polyporaceae</taxon>
        <taxon>Trametes</taxon>
    </lineage>
</organism>
<dbReference type="Proteomes" id="UP000029665">
    <property type="component" value="Unassembled WGS sequence"/>
</dbReference>
<evidence type="ECO:0000313" key="3">
    <source>
        <dbReference type="Proteomes" id="UP000029665"/>
    </source>
</evidence>
<keyword evidence="1" id="KW-0472">Membrane</keyword>
<comment type="caution">
    <text evidence="2">The sequence shown here is derived from an EMBL/GenBank/DDBJ whole genome shotgun (WGS) entry which is preliminary data.</text>
</comment>
<evidence type="ECO:0000313" key="2">
    <source>
        <dbReference type="EMBL" id="CDO75135.1"/>
    </source>
</evidence>
<dbReference type="OrthoDB" id="2747775at2759"/>
<feature type="transmembrane region" description="Helical" evidence="1">
    <location>
        <begin position="41"/>
        <end position="66"/>
    </location>
</feature>
<sequence>MAIVHDFNLDSTFRLLGLGTAVTVQGFRFEQLSTFGEKTKLATILTLALAALGDYLLAGTIIASLYRNRATRASLNARNLMVNRGINIFSDNSESYGRNILSRVNRLATAERWNVPQAPDDGLPPVINVKVAAEIEVHGQSDGDSIRNYDVKGLPSTAP</sequence>
<gene>
    <name evidence="2" type="ORF">BN946_scf184772.g2</name>
</gene>
<keyword evidence="1" id="KW-0812">Transmembrane</keyword>
<dbReference type="EMBL" id="CCBP010000241">
    <property type="protein sequence ID" value="CDO75135.1"/>
    <property type="molecule type" value="Genomic_DNA"/>
</dbReference>